<sequence>MEKEFHHTKLNAFANSIRNILHYTKQKFKDVSHDFVIDPNENTKTTTLPHDGFALYKEGDRSLNQSLAIAKYVARGTSLIPDDPWEQAVIENIVYTIHEYWSKVVAYILEKDINKKRAMKQKLIEETIDYYFLKFEQHLKENGGFFIGKLTWVEFVLCGLVEASDLFFGIELAKRYPMVAAVVDIIRNLPGVKEHIATRGPNESQKLE</sequence>
<comment type="subunit">
    <text evidence="1">Homodimer.</text>
</comment>
<dbReference type="InterPro" id="IPR036249">
    <property type="entry name" value="Thioredoxin-like_sf"/>
</dbReference>
<comment type="caution">
    <text evidence="8">The sequence shown here is derived from an EMBL/GenBank/DDBJ whole genome shotgun (WGS) entry which is preliminary data.</text>
</comment>
<dbReference type="InterPro" id="IPR004046">
    <property type="entry name" value="GST_C"/>
</dbReference>
<reference evidence="8 9" key="1">
    <citation type="submission" date="2020-04" db="EMBL/GenBank/DDBJ databases">
        <authorList>
            <person name="Wallbank WR R."/>
            <person name="Pardo Diaz C."/>
            <person name="Kozak K."/>
            <person name="Martin S."/>
            <person name="Jiggins C."/>
            <person name="Moest M."/>
            <person name="Warren A I."/>
            <person name="Byers J.R.P. K."/>
            <person name="Montejo-Kovacevich G."/>
            <person name="Yen C E."/>
        </authorList>
    </citation>
    <scope>NUCLEOTIDE SEQUENCE [LARGE SCALE GENOMIC DNA]</scope>
</reference>
<comment type="similarity">
    <text evidence="4">Belongs to the GST superfamily. Sigma family.</text>
</comment>
<dbReference type="CDD" id="cd03192">
    <property type="entry name" value="GST_C_Sigma_like"/>
    <property type="match status" value="1"/>
</dbReference>
<dbReference type="GO" id="GO:0006749">
    <property type="term" value="P:glutathione metabolic process"/>
    <property type="evidence" value="ECO:0007669"/>
    <property type="project" value="TreeGrafter"/>
</dbReference>
<dbReference type="EC" id="2.5.1.18" evidence="2"/>
<evidence type="ECO:0000259" key="6">
    <source>
        <dbReference type="PROSITE" id="PS50404"/>
    </source>
</evidence>
<dbReference type="InterPro" id="IPR004045">
    <property type="entry name" value="Glutathione_S-Trfase_N"/>
</dbReference>
<dbReference type="FunFam" id="1.20.1050.10:FF:000030">
    <property type="entry name" value="Glutathione S-transferase S1"/>
    <property type="match status" value="1"/>
</dbReference>
<gene>
    <name evidence="8" type="ORF">APLA_LOCUS6378</name>
</gene>
<accession>A0A8S0ZRJ3</accession>
<evidence type="ECO:0000256" key="1">
    <source>
        <dbReference type="ARBA" id="ARBA00011738"/>
    </source>
</evidence>
<evidence type="ECO:0000313" key="9">
    <source>
        <dbReference type="Proteomes" id="UP000494106"/>
    </source>
</evidence>
<dbReference type="AlphaFoldDB" id="A0A8S0ZRJ3"/>
<protein>
    <recommendedName>
        <fullName evidence="2">glutathione transferase</fullName>
        <ecNumber evidence="2">2.5.1.18</ecNumber>
    </recommendedName>
</protein>
<dbReference type="InterPro" id="IPR010987">
    <property type="entry name" value="Glutathione-S-Trfase_C-like"/>
</dbReference>
<evidence type="ECO:0000256" key="3">
    <source>
        <dbReference type="ARBA" id="ARBA00022679"/>
    </source>
</evidence>
<dbReference type="Proteomes" id="UP000494106">
    <property type="component" value="Unassembled WGS sequence"/>
</dbReference>
<keyword evidence="9" id="KW-1185">Reference proteome</keyword>
<dbReference type="GO" id="GO:0004364">
    <property type="term" value="F:glutathione transferase activity"/>
    <property type="evidence" value="ECO:0007669"/>
    <property type="project" value="UniProtKB-EC"/>
</dbReference>
<dbReference type="PROSITE" id="PS50405">
    <property type="entry name" value="GST_CTER"/>
    <property type="match status" value="1"/>
</dbReference>
<evidence type="ECO:0000256" key="4">
    <source>
        <dbReference type="ARBA" id="ARBA00038317"/>
    </source>
</evidence>
<dbReference type="SUPFAM" id="SSF52833">
    <property type="entry name" value="Thioredoxin-like"/>
    <property type="match status" value="1"/>
</dbReference>
<evidence type="ECO:0000256" key="2">
    <source>
        <dbReference type="ARBA" id="ARBA00012452"/>
    </source>
</evidence>
<dbReference type="PROSITE" id="PS50404">
    <property type="entry name" value="GST_NTER"/>
    <property type="match status" value="1"/>
</dbReference>
<dbReference type="InterPro" id="IPR050213">
    <property type="entry name" value="GST_superfamily"/>
</dbReference>
<dbReference type="PANTHER" id="PTHR11571:SF224">
    <property type="entry name" value="HEMATOPOIETIC PROSTAGLANDIN D SYNTHASE"/>
    <property type="match status" value="1"/>
</dbReference>
<evidence type="ECO:0000259" key="7">
    <source>
        <dbReference type="PROSITE" id="PS50405"/>
    </source>
</evidence>
<dbReference type="Gene3D" id="1.20.1050.10">
    <property type="match status" value="1"/>
</dbReference>
<dbReference type="Gene3D" id="3.40.30.10">
    <property type="entry name" value="Glutaredoxin"/>
    <property type="match status" value="1"/>
</dbReference>
<feature type="domain" description="GST C-terminal" evidence="7">
    <location>
        <begin position="83"/>
        <end position="208"/>
    </location>
</feature>
<comment type="catalytic activity">
    <reaction evidence="5">
        <text>RX + glutathione = an S-substituted glutathione + a halide anion + H(+)</text>
        <dbReference type="Rhea" id="RHEA:16437"/>
        <dbReference type="ChEBI" id="CHEBI:15378"/>
        <dbReference type="ChEBI" id="CHEBI:16042"/>
        <dbReference type="ChEBI" id="CHEBI:17792"/>
        <dbReference type="ChEBI" id="CHEBI:57925"/>
        <dbReference type="ChEBI" id="CHEBI:90779"/>
        <dbReference type="EC" id="2.5.1.18"/>
    </reaction>
</comment>
<dbReference type="SUPFAM" id="SSF47616">
    <property type="entry name" value="GST C-terminal domain-like"/>
    <property type="match status" value="1"/>
</dbReference>
<dbReference type="PANTHER" id="PTHR11571">
    <property type="entry name" value="GLUTATHIONE S-TRANSFERASE"/>
    <property type="match status" value="1"/>
</dbReference>
<evidence type="ECO:0000313" key="8">
    <source>
        <dbReference type="EMBL" id="CAB3235968.1"/>
    </source>
</evidence>
<dbReference type="EMBL" id="CADEBC010000485">
    <property type="protein sequence ID" value="CAB3235968.1"/>
    <property type="molecule type" value="Genomic_DNA"/>
</dbReference>
<proteinExistence type="inferred from homology"/>
<name>A0A8S0ZRJ3_ARCPL</name>
<keyword evidence="3" id="KW-0808">Transferase</keyword>
<organism evidence="8 9">
    <name type="scientific">Arctia plantaginis</name>
    <name type="common">Wood tiger moth</name>
    <name type="synonym">Phalaena plantaginis</name>
    <dbReference type="NCBI Taxonomy" id="874455"/>
    <lineage>
        <taxon>Eukaryota</taxon>
        <taxon>Metazoa</taxon>
        <taxon>Ecdysozoa</taxon>
        <taxon>Arthropoda</taxon>
        <taxon>Hexapoda</taxon>
        <taxon>Insecta</taxon>
        <taxon>Pterygota</taxon>
        <taxon>Neoptera</taxon>
        <taxon>Endopterygota</taxon>
        <taxon>Lepidoptera</taxon>
        <taxon>Glossata</taxon>
        <taxon>Ditrysia</taxon>
        <taxon>Noctuoidea</taxon>
        <taxon>Erebidae</taxon>
        <taxon>Arctiinae</taxon>
        <taxon>Arctia</taxon>
    </lineage>
</organism>
<evidence type="ECO:0000256" key="5">
    <source>
        <dbReference type="ARBA" id="ARBA00047960"/>
    </source>
</evidence>
<dbReference type="OrthoDB" id="414243at2759"/>
<dbReference type="InterPro" id="IPR036282">
    <property type="entry name" value="Glutathione-S-Trfase_C_sf"/>
</dbReference>
<feature type="domain" description="GST N-terminal" evidence="6">
    <location>
        <begin position="1"/>
        <end position="81"/>
    </location>
</feature>
<dbReference type="Pfam" id="PF14497">
    <property type="entry name" value="GST_C_3"/>
    <property type="match status" value="1"/>
</dbReference>